<sequence>MSMLQKMFLAVALTSGIATAASAAGTNEPAGIETAKPMSSAEIYRLYNQNSWMWKAGAGYFSTKARRFTAWSQENGSPSFGMGRWFITESGKLCFNADWHAKTGTATAITCFSHRKKGGLIYQKREPDGEWYVFKSAPAQATDEFAKLRHGDYVSSQLGRIETSVSKTR</sequence>
<dbReference type="InterPro" id="IPR009337">
    <property type="entry name" value="DUF995"/>
</dbReference>
<evidence type="ECO:0008006" key="3">
    <source>
        <dbReference type="Google" id="ProtNLM"/>
    </source>
</evidence>
<protein>
    <recommendedName>
        <fullName evidence="3">DUF995 domain-containing protein</fullName>
    </recommendedName>
</protein>
<comment type="caution">
    <text evidence="2">The sequence shown here is derived from an EMBL/GenBank/DDBJ whole genome shotgun (WGS) entry which is preliminary data.</text>
</comment>
<gene>
    <name evidence="2" type="ORF">A4A59_32835</name>
</gene>
<name>A0A154I922_RHILE</name>
<feature type="signal peptide" evidence="1">
    <location>
        <begin position="1"/>
        <end position="23"/>
    </location>
</feature>
<reference evidence="2" key="1">
    <citation type="submission" date="2016-03" db="EMBL/GenBank/DDBJ databases">
        <title>Microsymbionts genomes from the relict species Vavilovia formosa.</title>
        <authorList>
            <person name="Chirak E."/>
            <person name="Kimeklis A."/>
            <person name="Kopat V."/>
            <person name="Andronov E."/>
        </authorList>
    </citation>
    <scope>NUCLEOTIDE SEQUENCE [LARGE SCALE GENOMIC DNA]</scope>
    <source>
        <strain evidence="2">Vaf12</strain>
    </source>
</reference>
<proteinExistence type="predicted"/>
<evidence type="ECO:0000313" key="2">
    <source>
        <dbReference type="EMBL" id="KZA97083.1"/>
    </source>
</evidence>
<feature type="chain" id="PRO_5007595900" description="DUF995 domain-containing protein" evidence="1">
    <location>
        <begin position="24"/>
        <end position="169"/>
    </location>
</feature>
<dbReference type="Pfam" id="PF06191">
    <property type="entry name" value="DUF995"/>
    <property type="match status" value="1"/>
</dbReference>
<organism evidence="2">
    <name type="scientific">Rhizobium leguminosarum</name>
    <dbReference type="NCBI Taxonomy" id="384"/>
    <lineage>
        <taxon>Bacteria</taxon>
        <taxon>Pseudomonadati</taxon>
        <taxon>Pseudomonadota</taxon>
        <taxon>Alphaproteobacteria</taxon>
        <taxon>Hyphomicrobiales</taxon>
        <taxon>Rhizobiaceae</taxon>
        <taxon>Rhizobium/Agrobacterium group</taxon>
        <taxon>Rhizobium</taxon>
    </lineage>
</organism>
<dbReference type="RefSeq" id="WP_062944918.1">
    <property type="nucleotide sequence ID" value="NZ_CP171844.1"/>
</dbReference>
<dbReference type="AlphaFoldDB" id="A0A154I922"/>
<accession>A0A154I922</accession>
<evidence type="ECO:0000256" key="1">
    <source>
        <dbReference type="SAM" id="SignalP"/>
    </source>
</evidence>
<dbReference type="EMBL" id="LVYU01000139">
    <property type="protein sequence ID" value="KZA97083.1"/>
    <property type="molecule type" value="Genomic_DNA"/>
</dbReference>
<keyword evidence="1" id="KW-0732">Signal</keyword>